<sequence length="675" mass="76253">MTPTRSVSSRRKRDLTLQTVDFLNSVMDKRSAVSENRRVQSARPSRRLRSITNLPRNRDNCAVFDSAKARQVATTQPVTPRRSSRLQNGLQVQSSPIRRSRRLRRLDSGEPEHRARESLEVISGQEHGEVVEDSGHRSDEGNEEDDWVGVNLFSDDTPTSSHSPNLIFPSPSGFYSDPQRRRRRAQIRSDGASQSETTPNKGTATEQTTQNSVRKKESNENVSDAQGSPLTPRVPSASVVVYMNQNRRTPSPDMTRATTTTRSVQSDHDRDVEMAEVHDSATSEAEGDSVYETGDEFAYSSSLGCSPSIPASSPVAQSEEPKRSTPRGSEAFGSPPMSLEALPARSTQGRARARTTSLPTHDRPDPAADNLGEEAHSEDGDIPLLQEALQLGQQRPHWDILDHEARTLGQDTSSSISDELQDIDSLISHLRQLYIRLCYRLYASLRPSTEETRECGRLLECIFREGDGYLDMVYYTAIREKGTAQRTSPKLTGEFEARVLPHMVKLIHACFAASYIDSKHFPQAYNHLHRAMTILLGFCNRIISLIKVRYVPGASRCDNLCKAVQKLLEACKSDLLRRQHSVPEKRDPKSHPPLYAGSTEWTDNEAHALLTGLQRHRGHDKYIQILRDFEEELNGRTIRELRQQTQYIHDQFVPMIRDQLRTREGRQKWDWLLSV</sequence>
<evidence type="ECO:0000313" key="3">
    <source>
        <dbReference type="Proteomes" id="UP000244073"/>
    </source>
</evidence>
<dbReference type="OrthoDB" id="5431211at2759"/>
<feature type="compositionally biased region" description="Polar residues" evidence="1">
    <location>
        <begin position="191"/>
        <end position="212"/>
    </location>
</feature>
<feature type="region of interest" description="Disordered" evidence="1">
    <location>
        <begin position="579"/>
        <end position="599"/>
    </location>
</feature>
<evidence type="ECO:0000313" key="2">
    <source>
        <dbReference type="EMBL" id="PTU20692.1"/>
    </source>
</evidence>
<dbReference type="AlphaFoldDB" id="A0A2T5LWM6"/>
<feature type="compositionally biased region" description="Polar residues" evidence="1">
    <location>
        <begin position="85"/>
        <end position="97"/>
    </location>
</feature>
<accession>A0A2T5LWM6</accession>
<feature type="compositionally biased region" description="Basic and acidic residues" evidence="1">
    <location>
        <begin position="126"/>
        <end position="140"/>
    </location>
</feature>
<evidence type="ECO:0000256" key="1">
    <source>
        <dbReference type="SAM" id="MobiDB-lite"/>
    </source>
</evidence>
<gene>
    <name evidence="2" type="ORF">P175DRAFT_0532036</name>
</gene>
<proteinExistence type="predicted"/>
<feature type="compositionally biased region" description="Basic and acidic residues" evidence="1">
    <location>
        <begin position="579"/>
        <end position="590"/>
    </location>
</feature>
<feature type="region of interest" description="Disordered" evidence="1">
    <location>
        <begin position="72"/>
        <end position="378"/>
    </location>
</feature>
<dbReference type="RefSeq" id="XP_040752084.1">
    <property type="nucleotide sequence ID" value="XM_040899929.1"/>
</dbReference>
<feature type="region of interest" description="Disordered" evidence="1">
    <location>
        <begin position="34"/>
        <end position="54"/>
    </location>
</feature>
<organism evidence="2 3">
    <name type="scientific">Aspergillus ochraceoroseus IBT 24754</name>
    <dbReference type="NCBI Taxonomy" id="1392256"/>
    <lineage>
        <taxon>Eukaryota</taxon>
        <taxon>Fungi</taxon>
        <taxon>Dikarya</taxon>
        <taxon>Ascomycota</taxon>
        <taxon>Pezizomycotina</taxon>
        <taxon>Eurotiomycetes</taxon>
        <taxon>Eurotiomycetidae</taxon>
        <taxon>Eurotiales</taxon>
        <taxon>Aspergillaceae</taxon>
        <taxon>Aspergillus</taxon>
        <taxon>Aspergillus subgen. Nidulantes</taxon>
    </lineage>
</organism>
<dbReference type="Proteomes" id="UP000244073">
    <property type="component" value="Unassembled WGS sequence"/>
</dbReference>
<feature type="compositionally biased region" description="Acidic residues" evidence="1">
    <location>
        <begin position="285"/>
        <end position="295"/>
    </location>
</feature>
<feature type="compositionally biased region" description="Basic and acidic residues" evidence="1">
    <location>
        <begin position="105"/>
        <end position="119"/>
    </location>
</feature>
<feature type="compositionally biased region" description="Polar residues" evidence="1">
    <location>
        <begin position="154"/>
        <end position="164"/>
    </location>
</feature>
<feature type="compositionally biased region" description="Polar residues" evidence="1">
    <location>
        <begin position="345"/>
        <end position="359"/>
    </location>
</feature>
<dbReference type="GeneID" id="63816811"/>
<comment type="caution">
    <text evidence="2">The sequence shown here is derived from an EMBL/GenBank/DDBJ whole genome shotgun (WGS) entry which is preliminary data.</text>
</comment>
<protein>
    <submittedName>
        <fullName evidence="2">Uncharacterized protein</fullName>
    </submittedName>
</protein>
<dbReference type="EMBL" id="MSFN02000004">
    <property type="protein sequence ID" value="PTU20692.1"/>
    <property type="molecule type" value="Genomic_DNA"/>
</dbReference>
<feature type="compositionally biased region" description="Polar residues" evidence="1">
    <location>
        <begin position="299"/>
        <end position="316"/>
    </location>
</feature>
<name>A0A2T5LWM6_9EURO</name>
<dbReference type="VEuPathDB" id="FungiDB:P175DRAFT_0532036"/>
<feature type="compositionally biased region" description="Basic and acidic residues" evidence="1">
    <location>
        <begin position="265"/>
        <end position="281"/>
    </location>
</feature>
<feature type="compositionally biased region" description="Polar residues" evidence="1">
    <location>
        <begin position="220"/>
        <end position="229"/>
    </location>
</feature>
<reference evidence="2 3" key="1">
    <citation type="journal article" date="2018" name="Proc. Natl. Acad. Sci. U.S.A.">
        <title>Linking secondary metabolites to gene clusters through genome sequencing of six diverse Aspergillus species.</title>
        <authorList>
            <person name="Kaerboelling I."/>
            <person name="Vesth T.C."/>
            <person name="Frisvad J.C."/>
            <person name="Nybo J.L."/>
            <person name="Theobald S."/>
            <person name="Kuo A."/>
            <person name="Bowyer P."/>
            <person name="Matsuda Y."/>
            <person name="Mondo S."/>
            <person name="Lyhne E.K."/>
            <person name="Kogle M.E."/>
            <person name="Clum A."/>
            <person name="Lipzen A."/>
            <person name="Salamov A."/>
            <person name="Ngan C.Y."/>
            <person name="Daum C."/>
            <person name="Chiniquy J."/>
            <person name="Barry K."/>
            <person name="LaButti K."/>
            <person name="Haridas S."/>
            <person name="Simmons B.A."/>
            <person name="Magnuson J.K."/>
            <person name="Mortensen U.H."/>
            <person name="Larsen T.O."/>
            <person name="Grigoriev I.V."/>
            <person name="Baker S.E."/>
            <person name="Andersen M.R."/>
        </authorList>
    </citation>
    <scope>NUCLEOTIDE SEQUENCE [LARGE SCALE GENOMIC DNA]</scope>
    <source>
        <strain evidence="2 3">IBT 24754</strain>
    </source>
</reference>